<gene>
    <name evidence="1" type="ORF">KX928_21805</name>
</gene>
<name>A0A9X1G013_9RHOB</name>
<proteinExistence type="predicted"/>
<dbReference type="EMBL" id="JAHXDN010000008">
    <property type="protein sequence ID" value="MBW4710434.1"/>
    <property type="molecule type" value="Genomic_DNA"/>
</dbReference>
<dbReference type="Proteomes" id="UP001138661">
    <property type="component" value="Unassembled WGS sequence"/>
</dbReference>
<dbReference type="AlphaFoldDB" id="A0A9X1G013"/>
<dbReference type="RefSeq" id="WP_219506981.1">
    <property type="nucleotide sequence ID" value="NZ_JAHXDN010000008.1"/>
</dbReference>
<protein>
    <submittedName>
        <fullName evidence="1">Uncharacterized protein</fullName>
    </submittedName>
</protein>
<accession>A0A9X1G013</accession>
<evidence type="ECO:0000313" key="2">
    <source>
        <dbReference type="Proteomes" id="UP001138661"/>
    </source>
</evidence>
<keyword evidence="2" id="KW-1185">Reference proteome</keyword>
<comment type="caution">
    <text evidence="1">The sequence shown here is derived from an EMBL/GenBank/DDBJ whole genome shotgun (WGS) entry which is preliminary data.</text>
</comment>
<sequence>MANTNVFTGGDATLTLAPLDTPPGGDAESIISRYEIATAVGRVTGVRFTVDTDLRSFHEIGFRHVTSLHEGNIDICGEADRAYINGALLGLLMGRKSFLDNNQRTFQPEFNMTLQLNDPAVVGQARLTLNGVKFQSWAFALPEDDIVMEKVSFRAKSVDIADFDDDSGVSAGPAFVDQEG</sequence>
<organism evidence="1 2">
    <name type="scientific">Roseobacter insulae</name>
    <dbReference type="NCBI Taxonomy" id="2859783"/>
    <lineage>
        <taxon>Bacteria</taxon>
        <taxon>Pseudomonadati</taxon>
        <taxon>Pseudomonadota</taxon>
        <taxon>Alphaproteobacteria</taxon>
        <taxon>Rhodobacterales</taxon>
        <taxon>Roseobacteraceae</taxon>
        <taxon>Roseobacter</taxon>
    </lineage>
</organism>
<evidence type="ECO:0000313" key="1">
    <source>
        <dbReference type="EMBL" id="MBW4710434.1"/>
    </source>
</evidence>
<reference evidence="1" key="1">
    <citation type="submission" date="2021-07" db="EMBL/GenBank/DDBJ databases">
        <title>Roseobacter insulae sp. nov., isolated from a tidal flat.</title>
        <authorList>
            <person name="Park S."/>
            <person name="Yoon J.-H."/>
        </authorList>
    </citation>
    <scope>NUCLEOTIDE SEQUENCE</scope>
    <source>
        <strain evidence="1">YSTF-M11</strain>
    </source>
</reference>